<evidence type="ECO:0000313" key="2">
    <source>
        <dbReference type="EMBL" id="KAK9175422.1"/>
    </source>
</evidence>
<dbReference type="AlphaFoldDB" id="A0AAP0LJZ2"/>
<feature type="transmembrane region" description="Helical" evidence="1">
    <location>
        <begin position="36"/>
        <end position="66"/>
    </location>
</feature>
<comment type="caution">
    <text evidence="2">The sequence shown here is derived from an EMBL/GenBank/DDBJ whole genome shotgun (WGS) entry which is preliminary data.</text>
</comment>
<accession>A0AAP0LJZ2</accession>
<gene>
    <name evidence="2" type="ORF">WN944_027429</name>
</gene>
<sequence>MKTLKEFVIIIKDREDSVSIEPNGYSDPNKDLMMKIFFLSFQGGLLVGLEKLFISIVALMCQIFLLQKRKREDFPQRRGSNLEGQTCILTTMKERIKNMIEEEQNQ</sequence>
<dbReference type="Proteomes" id="UP001428341">
    <property type="component" value="Unassembled WGS sequence"/>
</dbReference>
<keyword evidence="3" id="KW-1185">Reference proteome</keyword>
<evidence type="ECO:0000313" key="3">
    <source>
        <dbReference type="Proteomes" id="UP001428341"/>
    </source>
</evidence>
<name>A0AAP0LJZ2_9ROSI</name>
<organism evidence="2 3">
    <name type="scientific">Citrus x changshan-huyou</name>
    <dbReference type="NCBI Taxonomy" id="2935761"/>
    <lineage>
        <taxon>Eukaryota</taxon>
        <taxon>Viridiplantae</taxon>
        <taxon>Streptophyta</taxon>
        <taxon>Embryophyta</taxon>
        <taxon>Tracheophyta</taxon>
        <taxon>Spermatophyta</taxon>
        <taxon>Magnoliopsida</taxon>
        <taxon>eudicotyledons</taxon>
        <taxon>Gunneridae</taxon>
        <taxon>Pentapetalae</taxon>
        <taxon>rosids</taxon>
        <taxon>malvids</taxon>
        <taxon>Sapindales</taxon>
        <taxon>Rutaceae</taxon>
        <taxon>Aurantioideae</taxon>
        <taxon>Citrus</taxon>
    </lineage>
</organism>
<proteinExistence type="predicted"/>
<reference evidence="2 3" key="1">
    <citation type="submission" date="2024-05" db="EMBL/GenBank/DDBJ databases">
        <title>Haplotype-resolved chromosome-level genome assembly of Huyou (Citrus changshanensis).</title>
        <authorList>
            <person name="Miao C."/>
            <person name="Chen W."/>
            <person name="Wu Y."/>
            <person name="Wang L."/>
            <person name="Zhao S."/>
            <person name="Grierson D."/>
            <person name="Xu C."/>
            <person name="Chen K."/>
        </authorList>
    </citation>
    <scope>NUCLEOTIDE SEQUENCE [LARGE SCALE GENOMIC DNA]</scope>
    <source>
        <strain evidence="2">01-14</strain>
        <tissue evidence="2">Leaf</tissue>
    </source>
</reference>
<keyword evidence="1" id="KW-0812">Transmembrane</keyword>
<protein>
    <submittedName>
        <fullName evidence="2">Uncharacterized protein</fullName>
    </submittedName>
</protein>
<dbReference type="EMBL" id="JBCGBO010000025">
    <property type="protein sequence ID" value="KAK9175422.1"/>
    <property type="molecule type" value="Genomic_DNA"/>
</dbReference>
<keyword evidence="1" id="KW-0472">Membrane</keyword>
<keyword evidence="1" id="KW-1133">Transmembrane helix</keyword>
<evidence type="ECO:0000256" key="1">
    <source>
        <dbReference type="SAM" id="Phobius"/>
    </source>
</evidence>